<dbReference type="RefSeq" id="WP_068770748.1">
    <property type="nucleotide sequence ID" value="NZ_CP109796.1"/>
</dbReference>
<evidence type="ECO:0000256" key="1">
    <source>
        <dbReference type="SAM" id="MobiDB-lite"/>
    </source>
</evidence>
<feature type="region of interest" description="Disordered" evidence="1">
    <location>
        <begin position="187"/>
        <end position="238"/>
    </location>
</feature>
<keyword evidence="3" id="KW-1185">Reference proteome</keyword>
<proteinExistence type="predicted"/>
<accession>A0A178IJF3</accession>
<name>A0A178IJF3_9BACT</name>
<protein>
    <submittedName>
        <fullName evidence="2">Uncharacterized protein</fullName>
    </submittedName>
</protein>
<evidence type="ECO:0000313" key="3">
    <source>
        <dbReference type="Proteomes" id="UP000078486"/>
    </source>
</evidence>
<dbReference type="Proteomes" id="UP000078486">
    <property type="component" value="Unassembled WGS sequence"/>
</dbReference>
<organism evidence="2 3">
    <name type="scientific">Termitidicoccus mucosus</name>
    <dbReference type="NCBI Taxonomy" id="1184151"/>
    <lineage>
        <taxon>Bacteria</taxon>
        <taxon>Pseudomonadati</taxon>
        <taxon>Verrucomicrobiota</taxon>
        <taxon>Opitutia</taxon>
        <taxon>Opitutales</taxon>
        <taxon>Opitutaceae</taxon>
        <taxon>Termitidicoccus</taxon>
    </lineage>
</organism>
<dbReference type="STRING" id="1184151.AW736_13695"/>
<gene>
    <name evidence="2" type="ORF">AW736_13695</name>
</gene>
<evidence type="ECO:0000313" key="2">
    <source>
        <dbReference type="EMBL" id="OAM89299.1"/>
    </source>
</evidence>
<sequence length="238" mass="26950">MNSIEAYLHDRENALRQREIPADLLAWFNHGLSPEDRLLKFDGWVRAELARRLDWSWAGAAKQKRIEQCRLHLERLVLGLWRRGWMLDGKRLAFHITTCLDAVGEYQLRGAVNDFWSYFKACVDRYVGANAEELRTEAMRVGSHVNQLLDAFGVTRRPSAPTMPELIAQRADEVTKAKTLREKQAAARRLQKQSNPDAPLLPGLGIPPATPRQRPHRAADSSQTFGKPGNSGMISSQT</sequence>
<dbReference type="OrthoDB" id="195031at2"/>
<comment type="caution">
    <text evidence="2">The sequence shown here is derived from an EMBL/GenBank/DDBJ whole genome shotgun (WGS) entry which is preliminary data.</text>
</comment>
<reference evidence="2 3" key="1">
    <citation type="submission" date="2016-01" db="EMBL/GenBank/DDBJ databases">
        <title>High potential of lignocellulose degradation of a new Verrucomicrobia species.</title>
        <authorList>
            <person name="Wang Y."/>
            <person name="Shi Y."/>
            <person name="Qiu Z."/>
            <person name="Liu S."/>
            <person name="Yang H."/>
        </authorList>
    </citation>
    <scope>NUCLEOTIDE SEQUENCE [LARGE SCALE GENOMIC DNA]</scope>
    <source>
        <strain evidence="2 3">TSB47</strain>
    </source>
</reference>
<dbReference type="EMBL" id="LRRQ01000099">
    <property type="protein sequence ID" value="OAM89299.1"/>
    <property type="molecule type" value="Genomic_DNA"/>
</dbReference>
<feature type="compositionally biased region" description="Low complexity" evidence="1">
    <location>
        <begin position="196"/>
        <end position="207"/>
    </location>
</feature>
<dbReference type="AlphaFoldDB" id="A0A178IJF3"/>